<keyword evidence="4 5" id="KW-0472">Membrane</keyword>
<organism evidence="6 7">
    <name type="scientific">Shewanella baltica (strain OS155 / ATCC BAA-1091)</name>
    <dbReference type="NCBI Taxonomy" id="325240"/>
    <lineage>
        <taxon>Bacteria</taxon>
        <taxon>Pseudomonadati</taxon>
        <taxon>Pseudomonadota</taxon>
        <taxon>Gammaproteobacteria</taxon>
        <taxon>Alteromonadales</taxon>
        <taxon>Shewanellaceae</taxon>
        <taxon>Shewanella</taxon>
    </lineage>
</organism>
<evidence type="ECO:0000313" key="6">
    <source>
        <dbReference type="EMBL" id="ABN59655.1"/>
    </source>
</evidence>
<reference evidence="6 7" key="1">
    <citation type="submission" date="2007-02" db="EMBL/GenBank/DDBJ databases">
        <title>Complete sequence of chromosome of Shewanella baltica OS155.</title>
        <authorList>
            <consortium name="US DOE Joint Genome Institute"/>
            <person name="Copeland A."/>
            <person name="Lucas S."/>
            <person name="Lapidus A."/>
            <person name="Barry K."/>
            <person name="Detter J.C."/>
            <person name="Glavina del Rio T."/>
            <person name="Hammon N."/>
            <person name="Israni S."/>
            <person name="Dalin E."/>
            <person name="Tice H."/>
            <person name="Pitluck S."/>
            <person name="Sims D.R."/>
            <person name="Brettin T."/>
            <person name="Bruce D."/>
            <person name="Han C."/>
            <person name="Tapia R."/>
            <person name="Brainard J."/>
            <person name="Schmutz J."/>
            <person name="Larimer F."/>
            <person name="Land M."/>
            <person name="Hauser L."/>
            <person name="Kyrpides N."/>
            <person name="Mikhailova N."/>
            <person name="Brettar I."/>
            <person name="Klappenbach J."/>
            <person name="Konstantinidis K."/>
            <person name="Rodrigues J."/>
            <person name="Tiedje J."/>
            <person name="Richardson P."/>
        </authorList>
    </citation>
    <scope>NUCLEOTIDE SEQUENCE [LARGE SCALE GENOMIC DNA]</scope>
    <source>
        <strain evidence="7">OS155 / ATCC BAA-1091</strain>
    </source>
</reference>
<dbReference type="Pfam" id="PF07869">
    <property type="entry name" value="DUF1656"/>
    <property type="match status" value="1"/>
</dbReference>
<evidence type="ECO:0000256" key="2">
    <source>
        <dbReference type="ARBA" id="ARBA00022692"/>
    </source>
</evidence>
<dbReference type="PROSITE" id="PS51257">
    <property type="entry name" value="PROKAR_LIPOPROTEIN"/>
    <property type="match status" value="1"/>
</dbReference>
<name>A3CYU2_SHEB5</name>
<keyword evidence="2 5" id="KW-0812">Transmembrane</keyword>
<sequence length="70" mass="8102">MNSVMLKELAFDGLLFSPLIIFIPLAFLLSCITRLVLYQTGLYHKLWREAWFEVGLFICYLALVIYLLGS</sequence>
<evidence type="ECO:0000256" key="4">
    <source>
        <dbReference type="ARBA" id="ARBA00023136"/>
    </source>
</evidence>
<evidence type="ECO:0000313" key="7">
    <source>
        <dbReference type="Proteomes" id="UP000001557"/>
    </source>
</evidence>
<dbReference type="EMBL" id="CP000563">
    <property type="protein sequence ID" value="ABN59655.1"/>
    <property type="molecule type" value="Genomic_DNA"/>
</dbReference>
<evidence type="ECO:0000256" key="5">
    <source>
        <dbReference type="SAM" id="Phobius"/>
    </source>
</evidence>
<dbReference type="KEGG" id="sbl:Sbal_0120"/>
<dbReference type="InterPro" id="IPR012451">
    <property type="entry name" value="DUF1656"/>
</dbReference>
<feature type="transmembrane region" description="Helical" evidence="5">
    <location>
        <begin position="50"/>
        <end position="69"/>
    </location>
</feature>
<proteinExistence type="predicted"/>
<keyword evidence="1" id="KW-1003">Cell membrane</keyword>
<keyword evidence="7" id="KW-1185">Reference proteome</keyword>
<feature type="transmembrane region" description="Helical" evidence="5">
    <location>
        <begin position="15"/>
        <end position="38"/>
    </location>
</feature>
<evidence type="ECO:0000256" key="3">
    <source>
        <dbReference type="ARBA" id="ARBA00022989"/>
    </source>
</evidence>
<keyword evidence="3 5" id="KW-1133">Transmembrane helix</keyword>
<evidence type="ECO:0000256" key="1">
    <source>
        <dbReference type="ARBA" id="ARBA00022475"/>
    </source>
</evidence>
<dbReference type="Proteomes" id="UP000001557">
    <property type="component" value="Chromosome"/>
</dbReference>
<accession>A3CYU2</accession>
<gene>
    <name evidence="6" type="ordered locus">Sbal_0120</name>
</gene>
<dbReference type="AlphaFoldDB" id="A3CYU2"/>
<dbReference type="STRING" id="325240.Sbal_0120"/>
<protein>
    <recommendedName>
        <fullName evidence="8">DUF1656 domain-containing protein</fullName>
    </recommendedName>
</protein>
<dbReference type="HOGENOM" id="CLU_188292_4_0_6"/>
<evidence type="ECO:0008006" key="8">
    <source>
        <dbReference type="Google" id="ProtNLM"/>
    </source>
</evidence>